<dbReference type="Gene3D" id="1.20.120.1220">
    <property type="match status" value="1"/>
</dbReference>
<accession>A0A6N3Z9G0</accession>
<feature type="transmembrane region" description="Helical" evidence="1">
    <location>
        <begin position="94"/>
        <end position="113"/>
    </location>
</feature>
<keyword evidence="1" id="KW-0812">Transmembrane</keyword>
<feature type="domain" description="Prepilin type IV endopeptidase peptidase" evidence="2">
    <location>
        <begin position="11"/>
        <end position="109"/>
    </location>
</feature>
<organism evidence="3 4">
    <name type="scientific">Aliivibrio fischeri</name>
    <name type="common">Vibrio fischeri</name>
    <dbReference type="NCBI Taxonomy" id="668"/>
    <lineage>
        <taxon>Bacteria</taxon>
        <taxon>Pseudomonadati</taxon>
        <taxon>Pseudomonadota</taxon>
        <taxon>Gammaproteobacteria</taxon>
        <taxon>Vibrionales</taxon>
        <taxon>Vibrionaceae</taxon>
        <taxon>Aliivibrio</taxon>
    </lineage>
</organism>
<dbReference type="Proteomes" id="UP000435323">
    <property type="component" value="Unassembled WGS sequence"/>
</dbReference>
<name>A0A6N3Z9G0_ALIFS</name>
<reference evidence="3 4" key="1">
    <citation type="submission" date="2019-11" db="EMBL/GenBank/DDBJ databases">
        <title>Using colonization assays and comparative genomics to discover symbiosis behaviors and factors in Vibrio fischeri.</title>
        <authorList>
            <person name="Bongrand C."/>
            <person name="Moriano-Gutierrez S."/>
            <person name="Arevalo P."/>
            <person name="Mcfall-Ngai M."/>
            <person name="Visick K."/>
            <person name="Polz M.F."/>
            <person name="Ruby E.G."/>
        </authorList>
    </citation>
    <scope>NUCLEOTIDE SEQUENCE [LARGE SCALE GENOMIC DNA]</scope>
    <source>
        <strain evidence="4">emors.3.2</strain>
    </source>
</reference>
<dbReference type="GO" id="GO:0016020">
    <property type="term" value="C:membrane"/>
    <property type="evidence" value="ECO:0007669"/>
    <property type="project" value="InterPro"/>
</dbReference>
<dbReference type="RefSeq" id="WP_155658038.1">
    <property type="nucleotide sequence ID" value="NZ_WOBE01000010.1"/>
</dbReference>
<feature type="transmembrane region" description="Helical" evidence="1">
    <location>
        <begin position="54"/>
        <end position="73"/>
    </location>
</feature>
<feature type="transmembrane region" description="Helical" evidence="1">
    <location>
        <begin position="6"/>
        <end position="22"/>
    </location>
</feature>
<evidence type="ECO:0000313" key="3">
    <source>
        <dbReference type="EMBL" id="MUK46443.1"/>
    </source>
</evidence>
<dbReference type="Pfam" id="PF01478">
    <property type="entry name" value="Peptidase_A24"/>
    <property type="match status" value="1"/>
</dbReference>
<feature type="transmembrane region" description="Helical" evidence="1">
    <location>
        <begin position="29"/>
        <end position="48"/>
    </location>
</feature>
<evidence type="ECO:0000256" key="1">
    <source>
        <dbReference type="SAM" id="Phobius"/>
    </source>
</evidence>
<keyword evidence="1" id="KW-0472">Membrane</keyword>
<gene>
    <name evidence="3" type="ORF">GNP77_13735</name>
</gene>
<feature type="transmembrane region" description="Helical" evidence="1">
    <location>
        <begin position="125"/>
        <end position="143"/>
    </location>
</feature>
<dbReference type="EMBL" id="WOBO01000015">
    <property type="protein sequence ID" value="MUK46443.1"/>
    <property type="molecule type" value="Genomic_DNA"/>
</dbReference>
<dbReference type="GO" id="GO:0004190">
    <property type="term" value="F:aspartic-type endopeptidase activity"/>
    <property type="evidence" value="ECO:0007669"/>
    <property type="project" value="InterPro"/>
</dbReference>
<dbReference type="AlphaFoldDB" id="A0A6N3Z9G0"/>
<keyword evidence="1" id="KW-1133">Transmembrane helix</keyword>
<evidence type="ECO:0000259" key="2">
    <source>
        <dbReference type="Pfam" id="PF01478"/>
    </source>
</evidence>
<protein>
    <submittedName>
        <fullName evidence="3">Prepilin peptidase</fullName>
    </submittedName>
</protein>
<evidence type="ECO:0000313" key="4">
    <source>
        <dbReference type="Proteomes" id="UP000435323"/>
    </source>
</evidence>
<sequence length="144" mass="16024">MNNNSIIWWAFLFTISCIICYQDITRRTISNQMCIIVLIICICLVIKSGNYSSLYYSLIIFIGGFVLFIKKIIAAGDVKLISSFFIAINQNYQLLTFTIILLVGGVISIVLLIHKVINKKNTTMTVPYGVPICIGCLFGIAASL</sequence>
<dbReference type="InterPro" id="IPR000045">
    <property type="entry name" value="Prepilin_IV_endopep_pep"/>
</dbReference>
<comment type="caution">
    <text evidence="3">The sequence shown here is derived from an EMBL/GenBank/DDBJ whole genome shotgun (WGS) entry which is preliminary data.</text>
</comment>
<proteinExistence type="predicted"/>